<evidence type="ECO:0000313" key="8">
    <source>
        <dbReference type="Proteomes" id="UP000553193"/>
    </source>
</evidence>
<dbReference type="AlphaFoldDB" id="A0A840AJE0"/>
<dbReference type="InterPro" id="IPR029439">
    <property type="entry name" value="Wzt_C"/>
</dbReference>
<dbReference type="RefSeq" id="WP_184386467.1">
    <property type="nucleotide sequence ID" value="NZ_JACIDJ010000009.1"/>
</dbReference>
<feature type="compositionally biased region" description="Low complexity" evidence="5">
    <location>
        <begin position="276"/>
        <end position="289"/>
    </location>
</feature>
<dbReference type="GO" id="GO:0016887">
    <property type="term" value="F:ATP hydrolysis activity"/>
    <property type="evidence" value="ECO:0007669"/>
    <property type="project" value="InterPro"/>
</dbReference>
<evidence type="ECO:0000256" key="2">
    <source>
        <dbReference type="ARBA" id="ARBA00022448"/>
    </source>
</evidence>
<dbReference type="GO" id="GO:0140359">
    <property type="term" value="F:ABC-type transporter activity"/>
    <property type="evidence" value="ECO:0007669"/>
    <property type="project" value="InterPro"/>
</dbReference>
<proteinExistence type="inferred from homology"/>
<dbReference type="SUPFAM" id="SSF52540">
    <property type="entry name" value="P-loop containing nucleoside triphosphate hydrolases"/>
    <property type="match status" value="1"/>
</dbReference>
<dbReference type="SMART" id="SM00382">
    <property type="entry name" value="AAA"/>
    <property type="match status" value="1"/>
</dbReference>
<dbReference type="Pfam" id="PF00005">
    <property type="entry name" value="ABC_tran"/>
    <property type="match status" value="1"/>
</dbReference>
<dbReference type="InterPro" id="IPR050683">
    <property type="entry name" value="Bact_Polysacc_Export_ATP-bd"/>
</dbReference>
<organism evidence="7 8">
    <name type="scientific">Roseococcus suduntuyensis</name>
    <dbReference type="NCBI Taxonomy" id="455361"/>
    <lineage>
        <taxon>Bacteria</taxon>
        <taxon>Pseudomonadati</taxon>
        <taxon>Pseudomonadota</taxon>
        <taxon>Alphaproteobacteria</taxon>
        <taxon>Acetobacterales</taxon>
        <taxon>Roseomonadaceae</taxon>
        <taxon>Roseococcus</taxon>
    </lineage>
</organism>
<comment type="caution">
    <text evidence="7">The sequence shown here is derived from an EMBL/GenBank/DDBJ whole genome shotgun (WGS) entry which is preliminary data.</text>
</comment>
<evidence type="ECO:0000256" key="3">
    <source>
        <dbReference type="ARBA" id="ARBA00022741"/>
    </source>
</evidence>
<dbReference type="CDD" id="cd03220">
    <property type="entry name" value="ABC_KpsT_Wzt"/>
    <property type="match status" value="1"/>
</dbReference>
<keyword evidence="8" id="KW-1185">Reference proteome</keyword>
<dbReference type="GO" id="GO:0016020">
    <property type="term" value="C:membrane"/>
    <property type="evidence" value="ECO:0007669"/>
    <property type="project" value="InterPro"/>
</dbReference>
<dbReference type="Proteomes" id="UP000553193">
    <property type="component" value="Unassembled WGS sequence"/>
</dbReference>
<feature type="region of interest" description="Disordered" evidence="5">
    <location>
        <begin position="269"/>
        <end position="294"/>
    </location>
</feature>
<gene>
    <name evidence="7" type="ORF">GGQ83_003710</name>
</gene>
<dbReference type="PANTHER" id="PTHR46743">
    <property type="entry name" value="TEICHOIC ACIDS EXPORT ATP-BINDING PROTEIN TAGH"/>
    <property type="match status" value="1"/>
</dbReference>
<dbReference type="Gene3D" id="3.40.50.300">
    <property type="entry name" value="P-loop containing nucleotide triphosphate hydrolases"/>
    <property type="match status" value="1"/>
</dbReference>
<evidence type="ECO:0000313" key="7">
    <source>
        <dbReference type="EMBL" id="MBB3900234.1"/>
    </source>
</evidence>
<name>A0A840AJE0_9PROT</name>
<reference evidence="7 8" key="1">
    <citation type="submission" date="2020-08" db="EMBL/GenBank/DDBJ databases">
        <title>Genomic Encyclopedia of Type Strains, Phase IV (KMG-IV): sequencing the most valuable type-strain genomes for metagenomic binning, comparative biology and taxonomic classification.</title>
        <authorList>
            <person name="Goeker M."/>
        </authorList>
    </citation>
    <scope>NUCLEOTIDE SEQUENCE [LARGE SCALE GENOMIC DNA]</scope>
    <source>
        <strain evidence="7 8">DSM 19979</strain>
    </source>
</reference>
<dbReference type="InterPro" id="IPR003439">
    <property type="entry name" value="ABC_transporter-like_ATP-bd"/>
</dbReference>
<dbReference type="InterPro" id="IPR015860">
    <property type="entry name" value="ABC_transpr_TagH-like"/>
</dbReference>
<evidence type="ECO:0000256" key="5">
    <source>
        <dbReference type="SAM" id="MobiDB-lite"/>
    </source>
</evidence>
<protein>
    <submittedName>
        <fullName evidence="7">Lipopolysaccharide transport system ATP-binding protein</fullName>
    </submittedName>
</protein>
<evidence type="ECO:0000256" key="1">
    <source>
        <dbReference type="ARBA" id="ARBA00005417"/>
    </source>
</evidence>
<dbReference type="PROSITE" id="PS50893">
    <property type="entry name" value="ABC_TRANSPORTER_2"/>
    <property type="match status" value="1"/>
</dbReference>
<dbReference type="PANTHER" id="PTHR46743:SF2">
    <property type="entry name" value="TEICHOIC ACIDS EXPORT ATP-BINDING PROTEIN TAGH"/>
    <property type="match status" value="1"/>
</dbReference>
<dbReference type="GO" id="GO:0005524">
    <property type="term" value="F:ATP binding"/>
    <property type="evidence" value="ECO:0007669"/>
    <property type="project" value="UniProtKB-KW"/>
</dbReference>
<keyword evidence="3" id="KW-0547">Nucleotide-binding</keyword>
<comment type="similarity">
    <text evidence="1">Belongs to the ABC transporter superfamily.</text>
</comment>
<dbReference type="InterPro" id="IPR003593">
    <property type="entry name" value="AAA+_ATPase"/>
</dbReference>
<dbReference type="Pfam" id="PF14524">
    <property type="entry name" value="Wzt_C"/>
    <property type="match status" value="1"/>
</dbReference>
<evidence type="ECO:0000256" key="4">
    <source>
        <dbReference type="ARBA" id="ARBA00022840"/>
    </source>
</evidence>
<dbReference type="EMBL" id="JACIDJ010000009">
    <property type="protein sequence ID" value="MBB3900234.1"/>
    <property type="molecule type" value="Genomic_DNA"/>
</dbReference>
<sequence length="463" mass="50160">MSSETSITVEGVAKAYRIYPAPSARLWQAVVPRLRRLAAPLLRAARRPVEAAPFFTEHWALRELSFSVQRGETVGVIGRNGSGKSTLLQLICGTLTPSLGRVELRGRVAALLELGSGFNPEYTGRENVFLNASVLGLTREETVERLDRILAFADIGDAVDQPVKTYSSGMAMRLAFAVIAHVDADVLIIDEALAVGDAYFQQKCLRWLRGFQESGTILFCSHDTGAVMNFCERAIWLDAGNVRMMGPAKEVCEAYSAFINTATQTLPAMRERKAPGEGAASAAPPRRVLPAPPPQDKPVVFDWLGESSSFGSGDAEFSSVRLTTPDGVEPSWITGGEALQVRATLRVHQDVADPIFGFHVKDRLGQPIIGDNTLSIGTPVPRVLRAGQSVTVRFSLNLPLLATGRYSITCAMASGTLENHVQHHWVHDALFFDVHSPFRNGVLLAIDGSEAEVMLEEPGDATA</sequence>
<dbReference type="CDD" id="cd10147">
    <property type="entry name" value="Wzt_C-like"/>
    <property type="match status" value="1"/>
</dbReference>
<keyword evidence="2" id="KW-0813">Transport</keyword>
<dbReference type="InterPro" id="IPR017871">
    <property type="entry name" value="ABC_transporter-like_CS"/>
</dbReference>
<dbReference type="Gene3D" id="2.70.50.60">
    <property type="entry name" value="abc- transporter (atp binding component) like domain"/>
    <property type="match status" value="1"/>
</dbReference>
<dbReference type="PROSITE" id="PS00211">
    <property type="entry name" value="ABC_TRANSPORTER_1"/>
    <property type="match status" value="1"/>
</dbReference>
<accession>A0A840AJE0</accession>
<feature type="domain" description="ABC transporter" evidence="6">
    <location>
        <begin position="46"/>
        <end position="264"/>
    </location>
</feature>
<keyword evidence="4 7" id="KW-0067">ATP-binding</keyword>
<evidence type="ECO:0000259" key="6">
    <source>
        <dbReference type="PROSITE" id="PS50893"/>
    </source>
</evidence>
<dbReference type="InterPro" id="IPR027417">
    <property type="entry name" value="P-loop_NTPase"/>
</dbReference>